<dbReference type="AlphaFoldDB" id="A0A0A8ZCE8"/>
<reference evidence="1" key="2">
    <citation type="journal article" date="2015" name="Data Brief">
        <title>Shoot transcriptome of the giant reed, Arundo donax.</title>
        <authorList>
            <person name="Barrero R.A."/>
            <person name="Guerrero F.D."/>
            <person name="Moolhuijzen P."/>
            <person name="Goolsby J.A."/>
            <person name="Tidwell J."/>
            <person name="Bellgard S.E."/>
            <person name="Bellgard M.I."/>
        </authorList>
    </citation>
    <scope>NUCLEOTIDE SEQUENCE</scope>
    <source>
        <tissue evidence="1">Shoot tissue taken approximately 20 cm above the soil surface</tissue>
    </source>
</reference>
<organism evidence="1">
    <name type="scientific">Arundo donax</name>
    <name type="common">Giant reed</name>
    <name type="synonym">Donax arundinaceus</name>
    <dbReference type="NCBI Taxonomy" id="35708"/>
    <lineage>
        <taxon>Eukaryota</taxon>
        <taxon>Viridiplantae</taxon>
        <taxon>Streptophyta</taxon>
        <taxon>Embryophyta</taxon>
        <taxon>Tracheophyta</taxon>
        <taxon>Spermatophyta</taxon>
        <taxon>Magnoliopsida</taxon>
        <taxon>Liliopsida</taxon>
        <taxon>Poales</taxon>
        <taxon>Poaceae</taxon>
        <taxon>PACMAD clade</taxon>
        <taxon>Arundinoideae</taxon>
        <taxon>Arundineae</taxon>
        <taxon>Arundo</taxon>
    </lineage>
</organism>
<protein>
    <submittedName>
        <fullName evidence="1">Uncharacterized protein</fullName>
    </submittedName>
</protein>
<evidence type="ECO:0000313" key="1">
    <source>
        <dbReference type="EMBL" id="JAD36486.1"/>
    </source>
</evidence>
<dbReference type="EMBL" id="GBRH01261409">
    <property type="protein sequence ID" value="JAD36486.1"/>
    <property type="molecule type" value="Transcribed_RNA"/>
</dbReference>
<reference evidence="1" key="1">
    <citation type="submission" date="2014-09" db="EMBL/GenBank/DDBJ databases">
        <authorList>
            <person name="Magalhaes I.L.F."/>
            <person name="Oliveira U."/>
            <person name="Santos F.R."/>
            <person name="Vidigal T.H.D.A."/>
            <person name="Brescovit A.D."/>
            <person name="Santos A.J."/>
        </authorList>
    </citation>
    <scope>NUCLEOTIDE SEQUENCE</scope>
    <source>
        <tissue evidence="1">Shoot tissue taken approximately 20 cm above the soil surface</tissue>
    </source>
</reference>
<proteinExistence type="predicted"/>
<accession>A0A0A8ZCE8</accession>
<name>A0A0A8ZCE8_ARUDO</name>
<sequence>MGTTWPTNSRPGPRTTKFVWSSLYLCVGSLNMYVLASSSAQLSTTLVISSCPLPTPQYEGLVPKARNESKTHTFPF</sequence>